<feature type="region of interest" description="Disordered" evidence="2">
    <location>
        <begin position="1"/>
        <end position="22"/>
    </location>
</feature>
<dbReference type="InParanoid" id="G0N0V3"/>
<evidence type="ECO:0000313" key="5">
    <source>
        <dbReference type="Proteomes" id="UP000008068"/>
    </source>
</evidence>
<feature type="domain" description="PH" evidence="3">
    <location>
        <begin position="652"/>
        <end position="773"/>
    </location>
</feature>
<dbReference type="Gene3D" id="2.30.29.30">
    <property type="entry name" value="Pleckstrin-homology domain (PH domain)/Phosphotyrosine-binding domain (PTB)"/>
    <property type="match status" value="1"/>
</dbReference>
<feature type="compositionally biased region" description="Polar residues" evidence="2">
    <location>
        <begin position="108"/>
        <end position="120"/>
    </location>
</feature>
<evidence type="ECO:0000256" key="1">
    <source>
        <dbReference type="ARBA" id="ARBA00023054"/>
    </source>
</evidence>
<dbReference type="InterPro" id="IPR012966">
    <property type="entry name" value="AHD"/>
</dbReference>
<dbReference type="Proteomes" id="UP000008068">
    <property type="component" value="Unassembled WGS sequence"/>
</dbReference>
<keyword evidence="5" id="KW-1185">Reference proteome</keyword>
<name>G0N0V3_CAEBE</name>
<dbReference type="EMBL" id="GL379825">
    <property type="protein sequence ID" value="EGT49178.1"/>
    <property type="molecule type" value="Genomic_DNA"/>
</dbReference>
<organism evidence="5">
    <name type="scientific">Caenorhabditis brenneri</name>
    <name type="common">Nematode worm</name>
    <dbReference type="NCBI Taxonomy" id="135651"/>
    <lineage>
        <taxon>Eukaryota</taxon>
        <taxon>Metazoa</taxon>
        <taxon>Ecdysozoa</taxon>
        <taxon>Nematoda</taxon>
        <taxon>Chromadorea</taxon>
        <taxon>Rhabditida</taxon>
        <taxon>Rhabditina</taxon>
        <taxon>Rhabditomorpha</taxon>
        <taxon>Rhabditoidea</taxon>
        <taxon>Rhabditidae</taxon>
        <taxon>Peloderinae</taxon>
        <taxon>Caenorhabditis</taxon>
    </lineage>
</organism>
<evidence type="ECO:0000259" key="3">
    <source>
        <dbReference type="PROSITE" id="PS50003"/>
    </source>
</evidence>
<dbReference type="PROSITE" id="PS50003">
    <property type="entry name" value="PH_DOMAIN"/>
    <property type="match status" value="1"/>
</dbReference>
<dbReference type="InterPro" id="IPR011993">
    <property type="entry name" value="PH-like_dom_sf"/>
</dbReference>
<keyword evidence="1" id="KW-0175">Coiled coil</keyword>
<dbReference type="GO" id="GO:0000281">
    <property type="term" value="P:mitotic cytokinesis"/>
    <property type="evidence" value="ECO:0007669"/>
    <property type="project" value="TreeGrafter"/>
</dbReference>
<sequence length="777" mass="88571">MDDSDAPEIKSMPPTPLPLGSSRCYRWTSNTAAQNSLFSDSPAVIEKPPLDATWRKPVPRGRIRDLVAAFDQCARFEQSTDFKNSVNDENKPLITVKREPENRPSGDQFKTPQTSTPKRPSSTEKRHMRTGLDLNKLEKPADETPQRLSPLTQRHQGRRGTQAVVFKSSPLAQSAPESLFPANVRKLTQKMEMEMRRESSYRMINETHVSISDLRREQLYMMEEKENAAPHYPLEYSKSEEDLENEKLFYEDTKDFAQMSIHNNTDEAMGDEYEEEKTLDRTFTGGESEDVILEAAEKVSESSPKFTSSPTLFTPYAGQPVTEYRITENEGAHKVVKQLQPPAALATSTPFGTINRKGTPSSSADFQNSFVSSISNFSAVDHANDSRRQISRLIDSIDKTRHHIQLAELALIEAKNSRIVVQELASQRVLLICRERLKLQLEEIRRLQALSVVRHPPPPINRHFKSTMVISNIALQLNKSFQSRGSFAFIVVLKCRSEVEATGVVTLLAHFQTRLNQIQFAEHLHFSNLPVDFVIGMEVYMMRVPEYKPPERTCAAFLAEKVRNIFVPSHAVSRRPITTTTHQNHQLLLNKTTTSLPGNYSAPECDFKFCGRLTLDRDSAGDRHFYLDDAIYPLEGTVKLNSHCSSLPEAIDVEYRGYLYLFHDPTTPAVRVNEAPSWHRYWAMLHRGIIFFWSNPIDEKQEKTPLSQIDLTKCTNQSIEESHEKSNNADHEFHIELLIDQDPCRLEKRRVTLAAESSDHLSSWLNAINDTLYVLRS</sequence>
<dbReference type="InterPro" id="IPR051364">
    <property type="entry name" value="Cytokinesis/Rho-signaling"/>
</dbReference>
<dbReference type="OrthoDB" id="5915976at2759"/>
<dbReference type="OMA" id="HANDSRR"/>
<gene>
    <name evidence="4" type="primary">Cbn-ani-3</name>
    <name evidence="4" type="ORF">CAEBREN_21496</name>
</gene>
<evidence type="ECO:0000313" key="4">
    <source>
        <dbReference type="EMBL" id="EGT49178.1"/>
    </source>
</evidence>
<dbReference type="InterPro" id="IPR001849">
    <property type="entry name" value="PH_domain"/>
</dbReference>
<dbReference type="GO" id="GO:0000915">
    <property type="term" value="P:actomyosin contractile ring assembly"/>
    <property type="evidence" value="ECO:0007669"/>
    <property type="project" value="TreeGrafter"/>
</dbReference>
<dbReference type="Pfam" id="PF08174">
    <property type="entry name" value="Anillin"/>
    <property type="match status" value="1"/>
</dbReference>
<feature type="region of interest" description="Disordered" evidence="2">
    <location>
        <begin position="81"/>
        <end position="159"/>
    </location>
</feature>
<protein>
    <submittedName>
        <fullName evidence="4">CBN-ANI-3 protein</fullName>
    </submittedName>
</protein>
<dbReference type="STRING" id="135651.G0N0V3"/>
<dbReference type="PANTHER" id="PTHR21538:SF23">
    <property type="entry name" value="ANILLIN"/>
    <property type="match status" value="1"/>
</dbReference>
<accession>G0N0V3</accession>
<dbReference type="SUPFAM" id="SSF50729">
    <property type="entry name" value="PH domain-like"/>
    <property type="match status" value="1"/>
</dbReference>
<dbReference type="CDD" id="cd01263">
    <property type="entry name" value="PH_anillin"/>
    <property type="match status" value="1"/>
</dbReference>
<proteinExistence type="predicted"/>
<dbReference type="HOGENOM" id="CLU_370567_0_0_1"/>
<dbReference type="Pfam" id="PF00169">
    <property type="entry name" value="PH"/>
    <property type="match status" value="1"/>
</dbReference>
<dbReference type="AlphaFoldDB" id="G0N0V3"/>
<evidence type="ECO:0000256" key="2">
    <source>
        <dbReference type="SAM" id="MobiDB-lite"/>
    </source>
</evidence>
<feature type="compositionally biased region" description="Basic and acidic residues" evidence="2">
    <location>
        <begin position="135"/>
        <end position="145"/>
    </location>
</feature>
<feature type="compositionally biased region" description="Basic and acidic residues" evidence="2">
    <location>
        <begin position="86"/>
        <end position="104"/>
    </location>
</feature>
<dbReference type="eggNOG" id="KOG3640">
    <property type="taxonomic scope" value="Eukaryota"/>
</dbReference>
<dbReference type="FunFam" id="2.30.29.30:FF:000111">
    <property type="entry name" value="anillin isoform X1"/>
    <property type="match status" value="1"/>
</dbReference>
<dbReference type="GO" id="GO:0031106">
    <property type="term" value="P:septin ring organization"/>
    <property type="evidence" value="ECO:0007669"/>
    <property type="project" value="TreeGrafter"/>
</dbReference>
<dbReference type="GO" id="GO:0005826">
    <property type="term" value="C:actomyosin contractile ring"/>
    <property type="evidence" value="ECO:0007669"/>
    <property type="project" value="TreeGrafter"/>
</dbReference>
<dbReference type="InterPro" id="IPR037840">
    <property type="entry name" value="PH_Anillin"/>
</dbReference>
<reference evidence="5" key="1">
    <citation type="submission" date="2011-07" db="EMBL/GenBank/DDBJ databases">
        <authorList>
            <consortium name="Caenorhabditis brenneri Sequencing and Analysis Consortium"/>
            <person name="Wilson R.K."/>
        </authorList>
    </citation>
    <scope>NUCLEOTIDE SEQUENCE [LARGE SCALE GENOMIC DNA]</scope>
    <source>
        <strain evidence="5">PB2801</strain>
    </source>
</reference>
<dbReference type="PANTHER" id="PTHR21538">
    <property type="entry name" value="ANILLIN/RHOTEKIN RTKN"/>
    <property type="match status" value="1"/>
</dbReference>
<dbReference type="SMART" id="SM00233">
    <property type="entry name" value="PH"/>
    <property type="match status" value="1"/>
</dbReference>
<dbReference type="FunCoup" id="G0N0V3">
    <property type="interactions" value="1103"/>
</dbReference>